<dbReference type="EMBL" id="NMVI01000012">
    <property type="protein sequence ID" value="OYN88461.1"/>
    <property type="molecule type" value="Genomic_DNA"/>
</dbReference>
<evidence type="ECO:0000313" key="1">
    <source>
        <dbReference type="EMBL" id="OYN88461.1"/>
    </source>
</evidence>
<comment type="caution">
    <text evidence="1">The sequence shown here is derived from an EMBL/GenBank/DDBJ whole genome shotgun (WGS) entry which is preliminary data.</text>
</comment>
<evidence type="ECO:0000313" key="2">
    <source>
        <dbReference type="Proteomes" id="UP000216533"/>
    </source>
</evidence>
<dbReference type="Proteomes" id="UP000216533">
    <property type="component" value="Unassembled WGS sequence"/>
</dbReference>
<gene>
    <name evidence="1" type="ORF">CGZ92_04280</name>
</gene>
<proteinExistence type="predicted"/>
<dbReference type="RefSeq" id="WP_094450153.1">
    <property type="nucleotide sequence ID" value="NZ_NMVI01000012.1"/>
</dbReference>
<reference evidence="1 2" key="1">
    <citation type="submission" date="2017-07" db="EMBL/GenBank/DDBJ databases">
        <title>Draft whole genome sequences of clinical Proprionibacteriaceae strains.</title>
        <authorList>
            <person name="Bernier A.-M."/>
            <person name="Bernard K."/>
            <person name="Domingo M.-C."/>
        </authorList>
    </citation>
    <scope>NUCLEOTIDE SEQUENCE [LARGE SCALE GENOMIC DNA]</scope>
    <source>
        <strain evidence="1 2">NML 160184</strain>
    </source>
</reference>
<protein>
    <submittedName>
        <fullName evidence="1">Uncharacterized protein</fullName>
    </submittedName>
</protein>
<sequence>MLIPSKIQLDPDTHRPNPTERTAMLFTRIAHIDAFDDPKQYEKTDEAGIFKNVSDGYFMVALEYRNETDEDTQYPLEDVLDTYLAHIEVFEAATPEDPKGQVDVFAASKIERAQSLVALVGKRAYNRTTESGGVVLEIDDSVGEAKL</sequence>
<dbReference type="AlphaFoldDB" id="A0A255EC13"/>
<name>A0A255EC13_9ACTN</name>
<accession>A0A255EC13</accession>
<organism evidence="1 2">
    <name type="scientific">Parenemella sanctibonifatiensis</name>
    <dbReference type="NCBI Taxonomy" id="2016505"/>
    <lineage>
        <taxon>Bacteria</taxon>
        <taxon>Bacillati</taxon>
        <taxon>Actinomycetota</taxon>
        <taxon>Actinomycetes</taxon>
        <taxon>Propionibacteriales</taxon>
        <taxon>Propionibacteriaceae</taxon>
        <taxon>Parenemella</taxon>
    </lineage>
</organism>